<evidence type="ECO:0000256" key="10">
    <source>
        <dbReference type="ARBA" id="ARBA00023209"/>
    </source>
</evidence>
<evidence type="ECO:0000256" key="8">
    <source>
        <dbReference type="ARBA" id="ARBA00023098"/>
    </source>
</evidence>
<evidence type="ECO:0000256" key="6">
    <source>
        <dbReference type="ARBA" id="ARBA00022692"/>
    </source>
</evidence>
<organism evidence="15 16">
    <name type="scientific">Dentipellis fragilis</name>
    <dbReference type="NCBI Taxonomy" id="205917"/>
    <lineage>
        <taxon>Eukaryota</taxon>
        <taxon>Fungi</taxon>
        <taxon>Dikarya</taxon>
        <taxon>Basidiomycota</taxon>
        <taxon>Agaricomycotina</taxon>
        <taxon>Agaricomycetes</taxon>
        <taxon>Russulales</taxon>
        <taxon>Hericiaceae</taxon>
        <taxon>Dentipellis</taxon>
    </lineage>
</organism>
<evidence type="ECO:0000256" key="1">
    <source>
        <dbReference type="ARBA" id="ARBA00004141"/>
    </source>
</evidence>
<protein>
    <recommendedName>
        <fullName evidence="3">Glycerophosphocholine acyltransferase 1</fullName>
    </recommendedName>
</protein>
<feature type="transmembrane region" description="Helical" evidence="14">
    <location>
        <begin position="277"/>
        <end position="295"/>
    </location>
</feature>
<evidence type="ECO:0000256" key="3">
    <source>
        <dbReference type="ARBA" id="ARBA00019082"/>
    </source>
</evidence>
<keyword evidence="8" id="KW-0443">Lipid metabolism</keyword>
<keyword evidence="9 14" id="KW-0472">Membrane</keyword>
<keyword evidence="6 14" id="KW-0812">Transmembrane</keyword>
<feature type="transmembrane region" description="Helical" evidence="14">
    <location>
        <begin position="238"/>
        <end position="257"/>
    </location>
</feature>
<evidence type="ECO:0000256" key="4">
    <source>
        <dbReference type="ARBA" id="ARBA00022516"/>
    </source>
</evidence>
<keyword evidence="7 14" id="KW-1133">Transmembrane helix</keyword>
<evidence type="ECO:0000313" key="16">
    <source>
        <dbReference type="Proteomes" id="UP000298327"/>
    </source>
</evidence>
<keyword evidence="10" id="KW-0594">Phospholipid biosynthesis</keyword>
<evidence type="ECO:0000256" key="13">
    <source>
        <dbReference type="SAM" id="MobiDB-lite"/>
    </source>
</evidence>
<feature type="transmembrane region" description="Helical" evidence="14">
    <location>
        <begin position="339"/>
        <end position="360"/>
    </location>
</feature>
<keyword evidence="16" id="KW-1185">Reference proteome</keyword>
<gene>
    <name evidence="15" type="ORF">EVG20_g8054</name>
</gene>
<dbReference type="Proteomes" id="UP000298327">
    <property type="component" value="Unassembled WGS sequence"/>
</dbReference>
<dbReference type="GO" id="GO:0016020">
    <property type="term" value="C:membrane"/>
    <property type="evidence" value="ECO:0007669"/>
    <property type="project" value="UniProtKB-SubCell"/>
</dbReference>
<dbReference type="InterPro" id="IPR021261">
    <property type="entry name" value="GPCAT"/>
</dbReference>
<feature type="transmembrane region" description="Helical" evidence="14">
    <location>
        <begin position="181"/>
        <end position="200"/>
    </location>
</feature>
<comment type="caution">
    <text evidence="15">The sequence shown here is derived from an EMBL/GenBank/DDBJ whole genome shotgun (WGS) entry which is preliminary data.</text>
</comment>
<feature type="transmembrane region" description="Helical" evidence="14">
    <location>
        <begin position="206"/>
        <end position="226"/>
    </location>
</feature>
<evidence type="ECO:0000256" key="14">
    <source>
        <dbReference type="SAM" id="Phobius"/>
    </source>
</evidence>
<comment type="similarity">
    <text evidence="2">Belongs to the GPC1 family.</text>
</comment>
<dbReference type="PANTHER" id="PTHR31201">
    <property type="entry name" value="OS01G0585100 PROTEIN"/>
    <property type="match status" value="1"/>
</dbReference>
<feature type="transmembrane region" description="Helical" evidence="14">
    <location>
        <begin position="157"/>
        <end position="174"/>
    </location>
</feature>
<dbReference type="OrthoDB" id="406287at2759"/>
<feature type="compositionally biased region" description="Polar residues" evidence="13">
    <location>
        <begin position="413"/>
        <end position="429"/>
    </location>
</feature>
<sequence length="472" mass="53800">MAVDPDSRPPSPSRPDSPNLFANMGISLPFDPFVREDTDWSSAFTLFDTLETYFDSGIDLLQRNLTKHTDKLKLKAETAITDVLKRHRPTPEALSENFEREVQKFRMRVSSRMASLNTAWKSAKIVRTREKVSFFYGVMSVLFSALLFGLAPDWVHIAYTLQAAVLTPIRVYSYKKRMWHYFLFDLCYYVNIINLVYIWILPQSAWLFVACYCLSHGSVASAVITWRNSLVFHDVDKVISIFVHMYPPFAFTVIRHFYPNAEERFPALKELPHLQAWRALLLSSIIYLVWQLLYWKLVYVDRKTKVDSGQRTTSLSFLLNNQRGLIGRALAATRPERRAIYFMGGQFLYAVLTEIPPVFLLYDSPLWSGAFLILIFGVSVWNGGAFYVEVFGRKFERELEALRRELAEANSRSARSSPTLAASDMSTPVSPILEPAIPNGAASPPLLSQNDFPSEVPPLAVPVPAEEGKKDQ</sequence>
<evidence type="ECO:0000256" key="12">
    <source>
        <dbReference type="ARBA" id="ARBA00023315"/>
    </source>
</evidence>
<proteinExistence type="inferred from homology"/>
<keyword evidence="5" id="KW-0808">Transferase</keyword>
<reference evidence="15 16" key="1">
    <citation type="submission" date="2019-02" db="EMBL/GenBank/DDBJ databases">
        <title>Genome sequencing of the rare red list fungi Dentipellis fragilis.</title>
        <authorList>
            <person name="Buettner E."/>
            <person name="Kellner H."/>
        </authorList>
    </citation>
    <scope>NUCLEOTIDE SEQUENCE [LARGE SCALE GENOMIC DNA]</scope>
    <source>
        <strain evidence="15 16">DSM 105465</strain>
    </source>
</reference>
<keyword evidence="11" id="KW-1208">Phospholipid metabolism</keyword>
<evidence type="ECO:0000313" key="15">
    <source>
        <dbReference type="EMBL" id="TFY58690.1"/>
    </source>
</evidence>
<accession>A0A4Y9Y9I7</accession>
<dbReference type="PANTHER" id="PTHR31201:SF1">
    <property type="entry name" value="GLYCEROPHOSPHOCHOLINE ACYLTRANSFERASE 1"/>
    <property type="match status" value="1"/>
</dbReference>
<evidence type="ECO:0000256" key="5">
    <source>
        <dbReference type="ARBA" id="ARBA00022679"/>
    </source>
</evidence>
<dbReference type="Pfam" id="PF10998">
    <property type="entry name" value="DUF2838"/>
    <property type="match status" value="1"/>
</dbReference>
<dbReference type="GO" id="GO:0006656">
    <property type="term" value="P:phosphatidylcholine biosynthetic process"/>
    <property type="evidence" value="ECO:0007669"/>
    <property type="project" value="TreeGrafter"/>
</dbReference>
<dbReference type="GO" id="GO:0016746">
    <property type="term" value="F:acyltransferase activity"/>
    <property type="evidence" value="ECO:0007669"/>
    <property type="project" value="UniProtKB-KW"/>
</dbReference>
<keyword evidence="4" id="KW-0444">Lipid biosynthesis</keyword>
<keyword evidence="12" id="KW-0012">Acyltransferase</keyword>
<evidence type="ECO:0000256" key="7">
    <source>
        <dbReference type="ARBA" id="ARBA00022989"/>
    </source>
</evidence>
<comment type="subcellular location">
    <subcellularLocation>
        <location evidence="1">Membrane</location>
        <topology evidence="1">Multi-pass membrane protein</topology>
    </subcellularLocation>
</comment>
<evidence type="ECO:0000256" key="11">
    <source>
        <dbReference type="ARBA" id="ARBA00023264"/>
    </source>
</evidence>
<feature type="transmembrane region" description="Helical" evidence="14">
    <location>
        <begin position="134"/>
        <end position="151"/>
    </location>
</feature>
<evidence type="ECO:0000256" key="2">
    <source>
        <dbReference type="ARBA" id="ARBA00006675"/>
    </source>
</evidence>
<dbReference type="AlphaFoldDB" id="A0A4Y9Y9I7"/>
<name>A0A4Y9Y9I7_9AGAM</name>
<feature type="transmembrane region" description="Helical" evidence="14">
    <location>
        <begin position="366"/>
        <end position="388"/>
    </location>
</feature>
<evidence type="ECO:0000256" key="9">
    <source>
        <dbReference type="ARBA" id="ARBA00023136"/>
    </source>
</evidence>
<feature type="region of interest" description="Disordered" evidence="13">
    <location>
        <begin position="413"/>
        <end position="472"/>
    </location>
</feature>
<dbReference type="EMBL" id="SEOQ01000665">
    <property type="protein sequence ID" value="TFY58690.1"/>
    <property type="molecule type" value="Genomic_DNA"/>
</dbReference>